<dbReference type="Gene3D" id="1.10.260.40">
    <property type="entry name" value="lambda repressor-like DNA-binding domains"/>
    <property type="match status" value="1"/>
</dbReference>
<dbReference type="InterPro" id="IPR036286">
    <property type="entry name" value="LexA/Signal_pep-like_sf"/>
</dbReference>
<dbReference type="Pfam" id="PF00717">
    <property type="entry name" value="Peptidase_S24"/>
    <property type="match status" value="1"/>
</dbReference>
<protein>
    <submittedName>
        <fullName evidence="5">Phage repressor protein C with HTH and peptisase S24 domain</fullName>
    </submittedName>
</protein>
<dbReference type="PANTHER" id="PTHR40661">
    <property type="match status" value="1"/>
</dbReference>
<dbReference type="InterPro" id="IPR039418">
    <property type="entry name" value="LexA-like"/>
</dbReference>
<dbReference type="CDD" id="cd06529">
    <property type="entry name" value="S24_LexA-like"/>
    <property type="match status" value="1"/>
</dbReference>
<evidence type="ECO:0000259" key="4">
    <source>
        <dbReference type="PROSITE" id="PS50943"/>
    </source>
</evidence>
<dbReference type="Gene3D" id="2.10.109.10">
    <property type="entry name" value="Umud Fragment, subunit A"/>
    <property type="match status" value="1"/>
</dbReference>
<sequence length="232" mass="25735">MHEPTILARNLRKRMAETGRTDMKRLSLDSGLNETYVRDILEGRTKEPRYQKLNKLAAQLGTTAAWLTTDHDMPQAPRAPGAGQPTDPNVDLSTIRTEGLVGARDLPVFGSAQGGPDGEMIVTFEPIEWVRRPEPLEGVKGGFSFYMVGDSMSPVYEPGDMILCHPTRPPYAGQDVLVIRRLDGSQCALVKRLVRLDAEGLKLHQFNPAGDLCVPKEDVVSYHLVVGKYNRR</sequence>
<evidence type="ECO:0000256" key="1">
    <source>
        <dbReference type="ARBA" id="ARBA00023015"/>
    </source>
</evidence>
<feature type="domain" description="HTH cro/C1-type" evidence="4">
    <location>
        <begin position="30"/>
        <end position="67"/>
    </location>
</feature>
<dbReference type="Proteomes" id="UP000555728">
    <property type="component" value="Unassembled WGS sequence"/>
</dbReference>
<reference evidence="5 6" key="1">
    <citation type="submission" date="2020-08" db="EMBL/GenBank/DDBJ databases">
        <title>Genome sequencing of Purple Non-Sulfur Bacteria from various extreme environments.</title>
        <authorList>
            <person name="Mayer M."/>
        </authorList>
    </citation>
    <scope>NUCLEOTIDE SEQUENCE [LARGE SCALE GENOMIC DNA]</scope>
    <source>
        <strain evidence="5 6">JA135</strain>
    </source>
</reference>
<gene>
    <name evidence="5" type="ORF">GGD88_003687</name>
</gene>
<dbReference type="InterPro" id="IPR001387">
    <property type="entry name" value="Cro/C1-type_HTH"/>
</dbReference>
<keyword evidence="1" id="KW-0805">Transcription regulation</keyword>
<evidence type="ECO:0000256" key="2">
    <source>
        <dbReference type="ARBA" id="ARBA00023125"/>
    </source>
</evidence>
<dbReference type="SUPFAM" id="SSF47413">
    <property type="entry name" value="lambda repressor-like DNA-binding domains"/>
    <property type="match status" value="1"/>
</dbReference>
<keyword evidence="3" id="KW-0804">Transcription</keyword>
<dbReference type="InterPro" id="IPR010982">
    <property type="entry name" value="Lambda_DNA-bd_dom_sf"/>
</dbReference>
<dbReference type="GO" id="GO:0003677">
    <property type="term" value="F:DNA binding"/>
    <property type="evidence" value="ECO:0007669"/>
    <property type="project" value="UniProtKB-KW"/>
</dbReference>
<dbReference type="SUPFAM" id="SSF51306">
    <property type="entry name" value="LexA/Signal peptidase"/>
    <property type="match status" value="1"/>
</dbReference>
<dbReference type="SMART" id="SM00530">
    <property type="entry name" value="HTH_XRE"/>
    <property type="match status" value="1"/>
</dbReference>
<dbReference type="EMBL" id="JACIGI010000065">
    <property type="protein sequence ID" value="MBB4287920.1"/>
    <property type="molecule type" value="Genomic_DNA"/>
</dbReference>
<evidence type="ECO:0000256" key="3">
    <source>
        <dbReference type="ARBA" id="ARBA00023163"/>
    </source>
</evidence>
<dbReference type="InterPro" id="IPR015927">
    <property type="entry name" value="Peptidase_S24_S26A/B/C"/>
</dbReference>
<evidence type="ECO:0000313" key="6">
    <source>
        <dbReference type="Proteomes" id="UP000555728"/>
    </source>
</evidence>
<keyword evidence="2" id="KW-0238">DNA-binding</keyword>
<organism evidence="5 6">
    <name type="scientific">Roseospira goensis</name>
    <dbReference type="NCBI Taxonomy" id="391922"/>
    <lineage>
        <taxon>Bacteria</taxon>
        <taxon>Pseudomonadati</taxon>
        <taxon>Pseudomonadota</taxon>
        <taxon>Alphaproteobacteria</taxon>
        <taxon>Rhodospirillales</taxon>
        <taxon>Rhodospirillaceae</taxon>
        <taxon>Roseospira</taxon>
    </lineage>
</organism>
<dbReference type="AlphaFoldDB" id="A0A7W6S3Z7"/>
<dbReference type="PROSITE" id="PS50943">
    <property type="entry name" value="HTH_CROC1"/>
    <property type="match status" value="1"/>
</dbReference>
<keyword evidence="6" id="KW-1185">Reference proteome</keyword>
<dbReference type="RefSeq" id="WP_184438136.1">
    <property type="nucleotide sequence ID" value="NZ_JACIGI010000065.1"/>
</dbReference>
<accession>A0A7W6S3Z7</accession>
<proteinExistence type="predicted"/>
<comment type="caution">
    <text evidence="5">The sequence shown here is derived from an EMBL/GenBank/DDBJ whole genome shotgun (WGS) entry which is preliminary data.</text>
</comment>
<name>A0A7W6S3Z7_9PROT</name>
<dbReference type="PANTHER" id="PTHR40661:SF3">
    <property type="entry name" value="FELS-1 PROPHAGE TRANSCRIPTIONAL REGULATOR"/>
    <property type="match status" value="1"/>
</dbReference>
<evidence type="ECO:0000313" key="5">
    <source>
        <dbReference type="EMBL" id="MBB4287920.1"/>
    </source>
</evidence>